<feature type="disulfide bond" evidence="9">
    <location>
        <begin position="266"/>
        <end position="293"/>
    </location>
</feature>
<dbReference type="Gene3D" id="2.10.70.10">
    <property type="entry name" value="Complement Module, domain 1"/>
    <property type="match status" value="7"/>
</dbReference>
<name>A0A6G1AJA6_CROCR</name>
<comment type="caution">
    <text evidence="11">The sequence shown here is derived from an EMBL/GenBank/DDBJ whole genome shotgun (WGS) entry which is preliminary data.</text>
</comment>
<accession>A0A6G1AJA6</accession>
<feature type="domain" description="Sushi" evidence="10">
    <location>
        <begin position="47"/>
        <end position="108"/>
    </location>
</feature>
<keyword evidence="2 9" id="KW-0768">Sushi</keyword>
<dbReference type="FunFam" id="2.10.70.10:FF:000055">
    <property type="entry name" value="Complement decay-accelerating factor, GPI-anchored"/>
    <property type="match status" value="1"/>
</dbReference>
<dbReference type="Gene3D" id="2.20.28.230">
    <property type="match status" value="1"/>
</dbReference>
<feature type="disulfide bond" evidence="9">
    <location>
        <begin position="512"/>
        <end position="539"/>
    </location>
</feature>
<keyword evidence="5" id="KW-0391">Immunity</keyword>
<evidence type="ECO:0000259" key="10">
    <source>
        <dbReference type="PROSITE" id="PS50923"/>
    </source>
</evidence>
<protein>
    <submittedName>
        <fullName evidence="11">C4BPA protein</fullName>
    </submittedName>
</protein>
<evidence type="ECO:0000256" key="1">
    <source>
        <dbReference type="ARBA" id="ARBA00022588"/>
    </source>
</evidence>
<evidence type="ECO:0000256" key="9">
    <source>
        <dbReference type="PROSITE-ProRule" id="PRU00302"/>
    </source>
</evidence>
<proteinExistence type="predicted"/>
<dbReference type="InterPro" id="IPR040514">
    <property type="entry name" value="C4bp_oligo"/>
</dbReference>
<feature type="domain" description="Sushi" evidence="10">
    <location>
        <begin position="236"/>
        <end position="295"/>
    </location>
</feature>
<comment type="caution">
    <text evidence="9">Lacks conserved residue(s) required for the propagation of feature annotation.</text>
</comment>
<keyword evidence="1" id="KW-0399">Innate immunity</keyword>
<dbReference type="InterPro" id="IPR000436">
    <property type="entry name" value="Sushi_SCR_CCP_dom"/>
</dbReference>
<dbReference type="GO" id="GO:0006958">
    <property type="term" value="P:complement activation, classical pathway"/>
    <property type="evidence" value="ECO:0007669"/>
    <property type="project" value="UniProtKB-KW"/>
</dbReference>
<feature type="domain" description="Sushi" evidence="10">
    <location>
        <begin position="171"/>
        <end position="235"/>
    </location>
</feature>
<evidence type="ECO:0000256" key="2">
    <source>
        <dbReference type="ARBA" id="ARBA00022659"/>
    </source>
</evidence>
<feature type="domain" description="Sushi" evidence="10">
    <location>
        <begin position="483"/>
        <end position="541"/>
    </location>
</feature>
<organism evidence="11 12">
    <name type="scientific">Crocuta crocuta</name>
    <name type="common">Spotted hyena</name>
    <dbReference type="NCBI Taxonomy" id="9678"/>
    <lineage>
        <taxon>Eukaryota</taxon>
        <taxon>Metazoa</taxon>
        <taxon>Chordata</taxon>
        <taxon>Craniata</taxon>
        <taxon>Vertebrata</taxon>
        <taxon>Euteleostomi</taxon>
        <taxon>Mammalia</taxon>
        <taxon>Eutheria</taxon>
        <taxon>Laurasiatheria</taxon>
        <taxon>Carnivora</taxon>
        <taxon>Feliformia</taxon>
        <taxon>Hyaenidae</taxon>
        <taxon>Crocuta</taxon>
    </lineage>
</organism>
<dbReference type="InterPro" id="IPR035976">
    <property type="entry name" value="Sushi/SCR/CCP_sf"/>
</dbReference>
<feature type="domain" description="Sushi" evidence="10">
    <location>
        <begin position="364"/>
        <end position="425"/>
    </location>
</feature>
<keyword evidence="6" id="KW-0180">Complement pathway</keyword>
<keyword evidence="4" id="KW-0677">Repeat</keyword>
<dbReference type="SUPFAM" id="SSF57535">
    <property type="entry name" value="Complement control module/SCR domain"/>
    <property type="match status" value="8"/>
</dbReference>
<dbReference type="Pfam" id="PF18453">
    <property type="entry name" value="C4bp_oligo"/>
    <property type="match status" value="1"/>
</dbReference>
<keyword evidence="3" id="KW-0732">Signal</keyword>
<feature type="domain" description="Sushi" evidence="10">
    <location>
        <begin position="109"/>
        <end position="170"/>
    </location>
</feature>
<dbReference type="GO" id="GO:0045087">
    <property type="term" value="P:innate immune response"/>
    <property type="evidence" value="ECO:0007669"/>
    <property type="project" value="UniProtKB-KW"/>
</dbReference>
<evidence type="ECO:0000256" key="3">
    <source>
        <dbReference type="ARBA" id="ARBA00022729"/>
    </source>
</evidence>
<dbReference type="PANTHER" id="PTHR19325:SF551">
    <property type="entry name" value="ZONA PELLUCIDA SPERM-BINDING PROTEIN 3 RECEPTOR"/>
    <property type="match status" value="1"/>
</dbReference>
<sequence>MRPCAPNGIHHRKKKMAACPLFRLWKVSDPTLFQMTLVAALFVTVLGICDVPPNLHFASPTNVLNQTSFRSGTILKYTCRPGYSKDLFKSQVLTCQRNLWVYDEFCVKKKCRHPGELQNGQVIVKTDILFGSHIEFACSEGYVLIGSATSHCDIYDKGVDWSDPLPQCIIAKCEPPPAISNGKHNGGDEDFYIYGSSVTYSCDPNFSLLGKASISCTVENKKIGVWSPSPPTCKKISCSKPEIQNGKIILGFGPHYTYKDSMVFDCNRGFILKGSSLIHCEEDNSWNPPPPTCELNSCIGLPDIPNASWETYNHHMSTNQRIYSVGTMLKYRCNDGYKPISDSPTTVTCQENLTWTPHVECKEVCCPIPNLKNDGQIIEKKTSAANSCPFFKGDAILYTCYKRYTFEATCQADGTWYPKTPTCDENCDFPPTVAHGYYERQKTYSVFRTEVIYKCDKGYTLVGEARLSCSSSRWSPATPQCKALCPKPEIAHGKLSVDKIQYVELENVSIQCDSGFKLVGPESITCLDNRTWSPDVPKCEWVVPEGCENVLAGRKMMQCLPNPEDVKMALEVYKLTLEIELLERRIERPRDSSVDSAL</sequence>
<feature type="non-terminal residue" evidence="11">
    <location>
        <position position="1"/>
    </location>
</feature>
<reference evidence="11 12" key="1">
    <citation type="submission" date="2019-11" db="EMBL/GenBank/DDBJ databases">
        <authorList>
            <person name="Yang C."/>
            <person name="Li F."/>
        </authorList>
    </citation>
    <scope>NUCLEOTIDE SEQUENCE [LARGE SCALE GENOMIC DNA]</scope>
    <source>
        <strain evidence="11">KB4526</strain>
        <tissue evidence="11">Muscle</tissue>
    </source>
</reference>
<dbReference type="SMART" id="SM00032">
    <property type="entry name" value="CCP"/>
    <property type="match status" value="8"/>
</dbReference>
<feature type="non-terminal residue" evidence="11">
    <location>
        <position position="598"/>
    </location>
</feature>
<dbReference type="PROSITE" id="PS50923">
    <property type="entry name" value="SUSHI"/>
    <property type="match status" value="7"/>
</dbReference>
<dbReference type="PANTHER" id="PTHR19325">
    <property type="entry name" value="COMPLEMENT COMPONENT-RELATED SUSHI DOMAIN-CONTAINING"/>
    <property type="match status" value="1"/>
</dbReference>
<gene>
    <name evidence="11" type="primary">C4bpa_0</name>
    <name evidence="11" type="ORF">FOF47_R11594</name>
</gene>
<evidence type="ECO:0000256" key="6">
    <source>
        <dbReference type="ARBA" id="ARBA00022875"/>
    </source>
</evidence>
<keyword evidence="8" id="KW-0325">Glycoprotein</keyword>
<dbReference type="Proteomes" id="UP000475037">
    <property type="component" value="Unassembled WGS sequence"/>
</dbReference>
<dbReference type="Gene3D" id="1.20.5.3730">
    <property type="match status" value="1"/>
</dbReference>
<feature type="domain" description="Sushi" evidence="10">
    <location>
        <begin position="296"/>
        <end position="363"/>
    </location>
</feature>
<evidence type="ECO:0000256" key="8">
    <source>
        <dbReference type="ARBA" id="ARBA00023180"/>
    </source>
</evidence>
<feature type="disulfide bond" evidence="9">
    <location>
        <begin position="173"/>
        <end position="216"/>
    </location>
</feature>
<dbReference type="CDD" id="cd00033">
    <property type="entry name" value="CCP"/>
    <property type="match status" value="7"/>
</dbReference>
<dbReference type="InterPro" id="IPR050350">
    <property type="entry name" value="Compl-Cell_Adhes-Reg"/>
</dbReference>
<feature type="disulfide bond" evidence="9">
    <location>
        <begin position="79"/>
        <end position="106"/>
    </location>
</feature>
<keyword evidence="7 9" id="KW-1015">Disulfide bond</keyword>
<evidence type="ECO:0000256" key="4">
    <source>
        <dbReference type="ARBA" id="ARBA00022737"/>
    </source>
</evidence>
<evidence type="ECO:0000256" key="7">
    <source>
        <dbReference type="ARBA" id="ARBA00023157"/>
    </source>
</evidence>
<evidence type="ECO:0000256" key="5">
    <source>
        <dbReference type="ARBA" id="ARBA00022859"/>
    </source>
</evidence>
<dbReference type="EMBL" id="VOAJ01005095">
    <property type="protein sequence ID" value="KAF0875905.1"/>
    <property type="molecule type" value="Genomic_DNA"/>
</dbReference>
<dbReference type="FunFam" id="2.10.70.10:FF:000070">
    <property type="entry name" value="Complement C3d receptor 2"/>
    <property type="match status" value="1"/>
</dbReference>
<keyword evidence="12" id="KW-1185">Reference proteome</keyword>
<evidence type="ECO:0000313" key="12">
    <source>
        <dbReference type="Proteomes" id="UP000475037"/>
    </source>
</evidence>
<dbReference type="AlphaFoldDB" id="A0A6G1AJA6"/>
<dbReference type="Pfam" id="PF00084">
    <property type="entry name" value="Sushi"/>
    <property type="match status" value="8"/>
</dbReference>
<dbReference type="FunFam" id="2.10.70.10:FF:000014">
    <property type="entry name" value="Membrane cofactor protein"/>
    <property type="match status" value="2"/>
</dbReference>
<evidence type="ECO:0000313" key="11">
    <source>
        <dbReference type="EMBL" id="KAF0875905.1"/>
    </source>
</evidence>
<dbReference type="FunFam" id="2.10.70.10:FF:000008">
    <property type="entry name" value="Complement receptor type 1"/>
    <property type="match status" value="1"/>
</dbReference>